<dbReference type="AlphaFoldDB" id="A0AAU9JE76"/>
<sequence length="99" mass="12063">MQNFNILNPFMVEMRPSWSQYQNVFLVRNWTYCKFKHWATLPNKFKSQDVECNSPLDSFFIFKLKFFRNHLLINYNYACEKLISVPLGQLKLYIEKIIE</sequence>
<evidence type="ECO:0000313" key="1">
    <source>
        <dbReference type="EMBL" id="CAG9322653.1"/>
    </source>
</evidence>
<name>A0AAU9JE76_9CILI</name>
<reference evidence="1" key="1">
    <citation type="submission" date="2021-09" db="EMBL/GenBank/DDBJ databases">
        <authorList>
            <consortium name="AG Swart"/>
            <person name="Singh M."/>
            <person name="Singh A."/>
            <person name="Seah K."/>
            <person name="Emmerich C."/>
        </authorList>
    </citation>
    <scope>NUCLEOTIDE SEQUENCE</scope>
    <source>
        <strain evidence="1">ATCC30299</strain>
    </source>
</reference>
<dbReference type="Proteomes" id="UP001162131">
    <property type="component" value="Unassembled WGS sequence"/>
</dbReference>
<protein>
    <submittedName>
        <fullName evidence="1">Uncharacterized protein</fullName>
    </submittedName>
</protein>
<keyword evidence="2" id="KW-1185">Reference proteome</keyword>
<comment type="caution">
    <text evidence="1">The sequence shown here is derived from an EMBL/GenBank/DDBJ whole genome shotgun (WGS) entry which is preliminary data.</text>
</comment>
<dbReference type="EMBL" id="CAJZBQ010000032">
    <property type="protein sequence ID" value="CAG9322653.1"/>
    <property type="molecule type" value="Genomic_DNA"/>
</dbReference>
<evidence type="ECO:0000313" key="2">
    <source>
        <dbReference type="Proteomes" id="UP001162131"/>
    </source>
</evidence>
<gene>
    <name evidence="1" type="ORF">BSTOLATCC_MIC32026</name>
</gene>
<accession>A0AAU9JE76</accession>
<organism evidence="1 2">
    <name type="scientific">Blepharisma stoltei</name>
    <dbReference type="NCBI Taxonomy" id="1481888"/>
    <lineage>
        <taxon>Eukaryota</taxon>
        <taxon>Sar</taxon>
        <taxon>Alveolata</taxon>
        <taxon>Ciliophora</taxon>
        <taxon>Postciliodesmatophora</taxon>
        <taxon>Heterotrichea</taxon>
        <taxon>Heterotrichida</taxon>
        <taxon>Blepharismidae</taxon>
        <taxon>Blepharisma</taxon>
    </lineage>
</organism>
<proteinExistence type="predicted"/>